<evidence type="ECO:0000313" key="2">
    <source>
        <dbReference type="Proteomes" id="UP000032142"/>
    </source>
</evidence>
<evidence type="ECO:0000313" key="1">
    <source>
        <dbReference type="EMBL" id="KHG14042.1"/>
    </source>
</evidence>
<name>A0A0B0NN06_GOSAR</name>
<gene>
    <name evidence="1" type="ORF">F383_19592</name>
</gene>
<accession>A0A0B0NN06</accession>
<reference evidence="2" key="1">
    <citation type="submission" date="2014-09" db="EMBL/GenBank/DDBJ databases">
        <authorList>
            <person name="Mudge J."/>
            <person name="Ramaraj T."/>
            <person name="Lindquist I.E."/>
            <person name="Bharti A.K."/>
            <person name="Sundararajan A."/>
            <person name="Cameron C.T."/>
            <person name="Woodward J.E."/>
            <person name="May G.D."/>
            <person name="Brubaker C."/>
            <person name="Broadhvest J."/>
            <person name="Wilkins T.A."/>
        </authorList>
    </citation>
    <scope>NUCLEOTIDE SEQUENCE</scope>
    <source>
        <strain evidence="2">cv. AKA8401</strain>
    </source>
</reference>
<protein>
    <submittedName>
        <fullName evidence="1">Uncharacterized protein</fullName>
    </submittedName>
</protein>
<keyword evidence="2" id="KW-1185">Reference proteome</keyword>
<dbReference type="Proteomes" id="UP000032142">
    <property type="component" value="Unassembled WGS sequence"/>
</dbReference>
<organism evidence="1 2">
    <name type="scientific">Gossypium arboreum</name>
    <name type="common">Tree cotton</name>
    <name type="synonym">Gossypium nanking</name>
    <dbReference type="NCBI Taxonomy" id="29729"/>
    <lineage>
        <taxon>Eukaryota</taxon>
        <taxon>Viridiplantae</taxon>
        <taxon>Streptophyta</taxon>
        <taxon>Embryophyta</taxon>
        <taxon>Tracheophyta</taxon>
        <taxon>Spermatophyta</taxon>
        <taxon>Magnoliopsida</taxon>
        <taxon>eudicotyledons</taxon>
        <taxon>Gunneridae</taxon>
        <taxon>Pentapetalae</taxon>
        <taxon>rosids</taxon>
        <taxon>malvids</taxon>
        <taxon>Malvales</taxon>
        <taxon>Malvaceae</taxon>
        <taxon>Malvoideae</taxon>
        <taxon>Gossypium</taxon>
    </lineage>
</organism>
<proteinExistence type="predicted"/>
<dbReference type="EMBL" id="KN400747">
    <property type="protein sequence ID" value="KHG14042.1"/>
    <property type="molecule type" value="Genomic_DNA"/>
</dbReference>
<sequence>MKTQCVIPITNKQ</sequence>